<dbReference type="Pfam" id="PF04832">
    <property type="entry name" value="SOUL"/>
    <property type="match status" value="1"/>
</dbReference>
<evidence type="ECO:0000313" key="2">
    <source>
        <dbReference type="EMBL" id="KAD3068281.1"/>
    </source>
</evidence>
<dbReference type="AlphaFoldDB" id="A0A5N6M3I0"/>
<dbReference type="Gene3D" id="3.20.80.10">
    <property type="entry name" value="Regulatory factor, effector binding domain"/>
    <property type="match status" value="1"/>
</dbReference>
<dbReference type="InterPro" id="IPR011256">
    <property type="entry name" value="Reg_factor_effector_dom_sf"/>
</dbReference>
<dbReference type="OrthoDB" id="6424451at2759"/>
<gene>
    <name evidence="2" type="ORF">E3N88_36161</name>
</gene>
<proteinExistence type="inferred from homology"/>
<dbReference type="Proteomes" id="UP000326396">
    <property type="component" value="Linkage Group LG7"/>
</dbReference>
<reference evidence="2 3" key="1">
    <citation type="submission" date="2019-05" db="EMBL/GenBank/DDBJ databases">
        <title>Mikania micrantha, genome provides insights into the molecular mechanism of rapid growth.</title>
        <authorList>
            <person name="Liu B."/>
        </authorList>
    </citation>
    <scope>NUCLEOTIDE SEQUENCE [LARGE SCALE GENOMIC DNA]</scope>
    <source>
        <strain evidence="2">NLD-2019</strain>
        <tissue evidence="2">Leaf</tissue>
    </source>
</reference>
<comment type="similarity">
    <text evidence="1">Belongs to the HEBP family.</text>
</comment>
<protein>
    <submittedName>
        <fullName evidence="2">Uncharacterized protein</fullName>
    </submittedName>
</protein>
<accession>A0A5N6M3I0</accession>
<comment type="caution">
    <text evidence="2">The sequence shown here is derived from an EMBL/GenBank/DDBJ whole genome shotgun (WGS) entry which is preliminary data.</text>
</comment>
<dbReference type="InterPro" id="IPR006917">
    <property type="entry name" value="SOUL_heme-bd"/>
</dbReference>
<dbReference type="PANTHER" id="PTHR11220">
    <property type="entry name" value="HEME-BINDING PROTEIN-RELATED"/>
    <property type="match status" value="1"/>
</dbReference>
<organism evidence="2 3">
    <name type="scientific">Mikania micrantha</name>
    <name type="common">bitter vine</name>
    <dbReference type="NCBI Taxonomy" id="192012"/>
    <lineage>
        <taxon>Eukaryota</taxon>
        <taxon>Viridiplantae</taxon>
        <taxon>Streptophyta</taxon>
        <taxon>Embryophyta</taxon>
        <taxon>Tracheophyta</taxon>
        <taxon>Spermatophyta</taxon>
        <taxon>Magnoliopsida</taxon>
        <taxon>eudicotyledons</taxon>
        <taxon>Gunneridae</taxon>
        <taxon>Pentapetalae</taxon>
        <taxon>asterids</taxon>
        <taxon>campanulids</taxon>
        <taxon>Asterales</taxon>
        <taxon>Asteraceae</taxon>
        <taxon>Asteroideae</taxon>
        <taxon>Heliantheae alliance</taxon>
        <taxon>Eupatorieae</taxon>
        <taxon>Mikania</taxon>
    </lineage>
</organism>
<dbReference type="SUPFAM" id="SSF55136">
    <property type="entry name" value="Probable bacterial effector-binding domain"/>
    <property type="match status" value="2"/>
</dbReference>
<dbReference type="PANTHER" id="PTHR11220:SF54">
    <property type="entry name" value="OS02G0533200 PROTEIN"/>
    <property type="match status" value="1"/>
</dbReference>
<keyword evidence="3" id="KW-1185">Reference proteome</keyword>
<sequence length="278" mass="30957">MATERPPSSVVPKRRTAAANNTSAIEARLSLVFALASQTTSVSQRLLADLATETAKYVFPRRFESRNLEEALMSVPDLETVNFKVLSRNDQYEIREIEPYFVAETTMPGKYGFDLNGSSQSFNVLAEYLFGKNTANESMEMTTPVLTRKTQSGGESMDMTTPVITRRMEDQDKWKMSFVMPSKYGSNLPLPKNSAVAIKEVPARTVAVVAFSGFVTDEDVMRRELKLRDTLKNDSQFKVKSGALVEVAQLNKIIDQQVGSGNTAAYQSTECIWALIYS</sequence>
<evidence type="ECO:0000313" key="3">
    <source>
        <dbReference type="Proteomes" id="UP000326396"/>
    </source>
</evidence>
<dbReference type="EMBL" id="SZYD01000017">
    <property type="protein sequence ID" value="KAD3068281.1"/>
    <property type="molecule type" value="Genomic_DNA"/>
</dbReference>
<name>A0A5N6M3I0_9ASTR</name>
<evidence type="ECO:0000256" key="1">
    <source>
        <dbReference type="ARBA" id="ARBA00009817"/>
    </source>
</evidence>